<proteinExistence type="predicted"/>
<dbReference type="OrthoDB" id="1905229at2759"/>
<reference evidence="2" key="2">
    <citation type="journal article" date="2022" name="Hortic Res">
        <title>The genome of Dioscorea zingiberensis sheds light on the biosynthesis, origin and evolution of the medicinally important diosgenin saponins.</title>
        <authorList>
            <person name="Li Y."/>
            <person name="Tan C."/>
            <person name="Li Z."/>
            <person name="Guo J."/>
            <person name="Li S."/>
            <person name="Chen X."/>
            <person name="Wang C."/>
            <person name="Dai X."/>
            <person name="Yang H."/>
            <person name="Song W."/>
            <person name="Hou L."/>
            <person name="Xu J."/>
            <person name="Tong Z."/>
            <person name="Xu A."/>
            <person name="Yuan X."/>
            <person name="Wang W."/>
            <person name="Yang Q."/>
            <person name="Chen L."/>
            <person name="Sun Z."/>
            <person name="Wang K."/>
            <person name="Pan B."/>
            <person name="Chen J."/>
            <person name="Bao Y."/>
            <person name="Liu F."/>
            <person name="Qi X."/>
            <person name="Gang D.R."/>
            <person name="Wen J."/>
            <person name="Li J."/>
        </authorList>
    </citation>
    <scope>NUCLEOTIDE SEQUENCE</scope>
    <source>
        <strain evidence="2">Dzin_1.0</strain>
    </source>
</reference>
<reference evidence="2" key="1">
    <citation type="submission" date="2021-03" db="EMBL/GenBank/DDBJ databases">
        <authorList>
            <person name="Li Z."/>
            <person name="Yang C."/>
        </authorList>
    </citation>
    <scope>NUCLEOTIDE SEQUENCE</scope>
    <source>
        <strain evidence="2">Dzin_1.0</strain>
        <tissue evidence="2">Leaf</tissue>
    </source>
</reference>
<evidence type="ECO:0000313" key="3">
    <source>
        <dbReference type="Proteomes" id="UP001085076"/>
    </source>
</evidence>
<name>A0A9D5CGT1_9LILI</name>
<dbReference type="EMBL" id="JAGGNH010000005">
    <property type="protein sequence ID" value="KAJ0973001.1"/>
    <property type="molecule type" value="Genomic_DNA"/>
</dbReference>
<evidence type="ECO:0000256" key="1">
    <source>
        <dbReference type="SAM" id="MobiDB-lite"/>
    </source>
</evidence>
<protein>
    <submittedName>
        <fullName evidence="2">Uncharacterized protein</fullName>
    </submittedName>
</protein>
<feature type="compositionally biased region" description="Polar residues" evidence="1">
    <location>
        <begin position="57"/>
        <end position="67"/>
    </location>
</feature>
<organism evidence="2 3">
    <name type="scientific">Dioscorea zingiberensis</name>
    <dbReference type="NCBI Taxonomy" id="325984"/>
    <lineage>
        <taxon>Eukaryota</taxon>
        <taxon>Viridiplantae</taxon>
        <taxon>Streptophyta</taxon>
        <taxon>Embryophyta</taxon>
        <taxon>Tracheophyta</taxon>
        <taxon>Spermatophyta</taxon>
        <taxon>Magnoliopsida</taxon>
        <taxon>Liliopsida</taxon>
        <taxon>Dioscoreales</taxon>
        <taxon>Dioscoreaceae</taxon>
        <taxon>Dioscorea</taxon>
    </lineage>
</organism>
<evidence type="ECO:0000313" key="2">
    <source>
        <dbReference type="EMBL" id="KAJ0973001.1"/>
    </source>
</evidence>
<dbReference type="Proteomes" id="UP001085076">
    <property type="component" value="Miscellaneous, Linkage group lg05"/>
</dbReference>
<feature type="region of interest" description="Disordered" evidence="1">
    <location>
        <begin position="25"/>
        <end position="68"/>
    </location>
</feature>
<comment type="caution">
    <text evidence="2">The sequence shown here is derived from an EMBL/GenBank/DDBJ whole genome shotgun (WGS) entry which is preliminary data.</text>
</comment>
<keyword evidence="3" id="KW-1185">Reference proteome</keyword>
<dbReference type="AlphaFoldDB" id="A0A9D5CGT1"/>
<gene>
    <name evidence="2" type="ORF">J5N97_020960</name>
</gene>
<accession>A0A9D5CGT1</accession>
<sequence>MTSRTPAVLQNENFYIHRGKGADLAKDNLPKTSKAARQDRKALRDVSNTALRDLSNIGKQPRSTASKGTILKDKSTVCSRDAAKNASKNSLLSDEEIKRCHEWAKEGIEQIHFTGNDLQKHQQDKKEEYVRKKVDKVTSALRAWSDVVYCDLGMMLKAVSKDNEDTPKMEPEVLPPMTKLHSTSDKKELDELLFEPELDHPFADHMFELKLKDNGEIEPERAILAPLSVKPLTSGHKNIEDLKA</sequence>